<gene>
    <name evidence="2" type="ORF">ABW22_06780</name>
</gene>
<keyword evidence="1" id="KW-1133">Transmembrane helix</keyword>
<keyword evidence="3" id="KW-1185">Reference proteome</keyword>
<evidence type="ECO:0000313" key="2">
    <source>
        <dbReference type="EMBL" id="KVW96652.1"/>
    </source>
</evidence>
<evidence type="ECO:0000313" key="3">
    <source>
        <dbReference type="Proteomes" id="UP000064243"/>
    </source>
</evidence>
<feature type="transmembrane region" description="Helical" evidence="1">
    <location>
        <begin position="86"/>
        <end position="106"/>
    </location>
</feature>
<keyword evidence="1" id="KW-0812">Transmembrane</keyword>
<feature type="transmembrane region" description="Helical" evidence="1">
    <location>
        <begin position="33"/>
        <end position="50"/>
    </location>
</feature>
<feature type="transmembrane region" description="Helical" evidence="1">
    <location>
        <begin position="148"/>
        <end position="172"/>
    </location>
</feature>
<dbReference type="RefSeq" id="WP_059753777.1">
    <property type="nucleotide sequence ID" value="NZ_LDUG01000019.1"/>
</dbReference>
<evidence type="ECO:0000256" key="1">
    <source>
        <dbReference type="SAM" id="Phobius"/>
    </source>
</evidence>
<dbReference type="NCBIfam" id="NF041646">
    <property type="entry name" value="VC0807_fam"/>
    <property type="match status" value="1"/>
</dbReference>
<reference evidence="2 3" key="1">
    <citation type="journal article" date="2015" name="Appl. Environ. Microbiol.">
        <title>Aerobic and Anaerobic Thiosulfate Oxidation by a Cold-Adapted, Subglacial Chemoautotroph.</title>
        <authorList>
            <person name="Harrold Z.R."/>
            <person name="Skidmore M.L."/>
            <person name="Hamilton T.L."/>
            <person name="Desch L."/>
            <person name="Amada K."/>
            <person name="van Gelder W."/>
            <person name="Glover K."/>
            <person name="Roden E.E."/>
            <person name="Boyd E.S."/>
        </authorList>
    </citation>
    <scope>NUCLEOTIDE SEQUENCE [LARGE SCALE GENOMIC DNA]</scope>
    <source>
        <strain evidence="2 3">RG</strain>
    </source>
</reference>
<comment type="caution">
    <text evidence="2">The sequence shown here is derived from an EMBL/GenBank/DDBJ whole genome shotgun (WGS) entry which is preliminary data.</text>
</comment>
<keyword evidence="1" id="KW-0472">Membrane</keyword>
<dbReference type="PIRSF" id="PIRSF028137">
    <property type="entry name" value="UCP028137"/>
    <property type="match status" value="1"/>
</dbReference>
<proteinExistence type="predicted"/>
<organism evidence="2 3">
    <name type="scientific">Thiobacillus denitrificans</name>
    <dbReference type="NCBI Taxonomy" id="36861"/>
    <lineage>
        <taxon>Bacteria</taxon>
        <taxon>Pseudomonadati</taxon>
        <taxon>Pseudomonadota</taxon>
        <taxon>Betaproteobacteria</taxon>
        <taxon>Nitrosomonadales</taxon>
        <taxon>Thiobacillaceae</taxon>
        <taxon>Thiobacillus</taxon>
    </lineage>
</organism>
<sequence length="228" mass="24707">MTDAAKPNPLIELLITLVIPSLILMKFSDPENLGAVNALLLALAFPLAWGARDLLARRKLNLFAALGLISILLTGGIGLLQLDTQWLAIKEAAIPGLIGLAVAVSAHTRTPLVRVLLFSPALMNVARIQQSLDERGNRAAFEARLKPATWMLGGSFFFSAAMNYFLATWIVVSPSGTPAFNEELGRLTLLSYPMIALPSMLIMMAALYYLARTIRELAGLKLAEALKH</sequence>
<feature type="transmembrane region" description="Helical" evidence="1">
    <location>
        <begin position="62"/>
        <end position="80"/>
    </location>
</feature>
<feature type="transmembrane region" description="Helical" evidence="1">
    <location>
        <begin position="192"/>
        <end position="211"/>
    </location>
</feature>
<dbReference type="InterPro" id="IPR016870">
    <property type="entry name" value="UCP028137"/>
</dbReference>
<dbReference type="PATRIC" id="fig|36861.3.peg.830"/>
<accession>A0A106BQ99</accession>
<name>A0A106BQ99_THIDE</name>
<dbReference type="Proteomes" id="UP000064243">
    <property type="component" value="Unassembled WGS sequence"/>
</dbReference>
<feature type="transmembrane region" description="Helical" evidence="1">
    <location>
        <begin position="9"/>
        <end position="27"/>
    </location>
</feature>
<dbReference type="EMBL" id="LDUG01000019">
    <property type="protein sequence ID" value="KVW96652.1"/>
    <property type="molecule type" value="Genomic_DNA"/>
</dbReference>
<dbReference type="AlphaFoldDB" id="A0A106BQ99"/>
<protein>
    <submittedName>
        <fullName evidence="2">MFS transporter</fullName>
    </submittedName>
</protein>
<dbReference type="OrthoDB" id="188353at2"/>